<dbReference type="Pfam" id="PF13302">
    <property type="entry name" value="Acetyltransf_3"/>
    <property type="match status" value="1"/>
</dbReference>
<dbReference type="RefSeq" id="WP_216120846.1">
    <property type="nucleotide sequence ID" value="NZ_CP086239.1"/>
</dbReference>
<dbReference type="PANTHER" id="PTHR43792">
    <property type="entry name" value="GNAT FAMILY, PUTATIVE (AFU_ORTHOLOGUE AFUA_3G00765)-RELATED-RELATED"/>
    <property type="match status" value="1"/>
</dbReference>
<dbReference type="PANTHER" id="PTHR43792:SF9">
    <property type="entry name" value="RIBOSOMAL-PROTEIN-ALANINE ACETYLTRANSFERASE"/>
    <property type="match status" value="1"/>
</dbReference>
<organism evidence="2 3">
    <name type="scientific">Clostridium estertheticum</name>
    <dbReference type="NCBI Taxonomy" id="238834"/>
    <lineage>
        <taxon>Bacteria</taxon>
        <taxon>Bacillati</taxon>
        <taxon>Bacillota</taxon>
        <taxon>Clostridia</taxon>
        <taxon>Eubacteriales</taxon>
        <taxon>Clostridiaceae</taxon>
        <taxon>Clostridium</taxon>
    </lineage>
</organism>
<feature type="domain" description="N-acetyltransferase" evidence="1">
    <location>
        <begin position="25"/>
        <end position="200"/>
    </location>
</feature>
<evidence type="ECO:0000313" key="2">
    <source>
        <dbReference type="EMBL" id="WAG60236.1"/>
    </source>
</evidence>
<dbReference type="AlphaFoldDB" id="A0AA47EHU9"/>
<dbReference type="InterPro" id="IPR051531">
    <property type="entry name" value="N-acetyltransferase"/>
</dbReference>
<dbReference type="InterPro" id="IPR000182">
    <property type="entry name" value="GNAT_dom"/>
</dbReference>
<proteinExistence type="predicted"/>
<evidence type="ECO:0000259" key="1">
    <source>
        <dbReference type="PROSITE" id="PS51186"/>
    </source>
</evidence>
<dbReference type="Proteomes" id="UP001164733">
    <property type="component" value="Chromosome"/>
</dbReference>
<accession>A0AA47EHU9</accession>
<sequence length="200" mass="23583">MIESRIKNLENTTIKNVFTIECKNIILKEFELTDLDEIYDLTLQHEITDFLPDWIATKEKRREWLVNYEIKENTEFLEVVPNIKGHTLRLGIVLKETNQIIGWCCSGLKDKLPLPNREIAYAISKNYRNKGYTTEAAQGLIKYLYESTNLETLNAIALTYNKSSNRVIEKCGFNFISNIHIENQEFYYYKLSKVQWEKNL</sequence>
<dbReference type="GO" id="GO:0005737">
    <property type="term" value="C:cytoplasm"/>
    <property type="evidence" value="ECO:0007669"/>
    <property type="project" value="TreeGrafter"/>
</dbReference>
<dbReference type="GO" id="GO:0008999">
    <property type="term" value="F:protein-N-terminal-alanine acetyltransferase activity"/>
    <property type="evidence" value="ECO:0007669"/>
    <property type="project" value="TreeGrafter"/>
</dbReference>
<dbReference type="PROSITE" id="PS51186">
    <property type="entry name" value="GNAT"/>
    <property type="match status" value="1"/>
</dbReference>
<gene>
    <name evidence="2" type="ORF">LL038_22295</name>
</gene>
<dbReference type="EMBL" id="CP086239">
    <property type="protein sequence ID" value="WAG60236.1"/>
    <property type="molecule type" value="Genomic_DNA"/>
</dbReference>
<protein>
    <submittedName>
        <fullName evidence="2">GNAT family N-acetyltransferase</fullName>
    </submittedName>
</protein>
<evidence type="ECO:0000313" key="3">
    <source>
        <dbReference type="Proteomes" id="UP001164733"/>
    </source>
</evidence>
<name>A0AA47EHU9_9CLOT</name>
<reference evidence="2" key="1">
    <citation type="submission" date="2021-11" db="EMBL/GenBank/DDBJ databases">
        <title>Clostridia strains as spoilage organisms.</title>
        <authorList>
            <person name="Wambui J."/>
            <person name="Stevens M.J.A."/>
            <person name="Stephan R."/>
        </authorList>
    </citation>
    <scope>NUCLEOTIDE SEQUENCE</scope>
    <source>
        <strain evidence="2">CF009</strain>
    </source>
</reference>